<reference evidence="2" key="1">
    <citation type="submission" date="2023-03" db="EMBL/GenBank/DDBJ databases">
        <title>Massive genome expansion in bonnet fungi (Mycena s.s.) driven by repeated elements and novel gene families across ecological guilds.</title>
        <authorList>
            <consortium name="Lawrence Berkeley National Laboratory"/>
            <person name="Harder C.B."/>
            <person name="Miyauchi S."/>
            <person name="Viragh M."/>
            <person name="Kuo A."/>
            <person name="Thoen E."/>
            <person name="Andreopoulos B."/>
            <person name="Lu D."/>
            <person name="Skrede I."/>
            <person name="Drula E."/>
            <person name="Henrissat B."/>
            <person name="Morin E."/>
            <person name="Kohler A."/>
            <person name="Barry K."/>
            <person name="LaButti K."/>
            <person name="Morin E."/>
            <person name="Salamov A."/>
            <person name="Lipzen A."/>
            <person name="Mereny Z."/>
            <person name="Hegedus B."/>
            <person name="Baldrian P."/>
            <person name="Stursova M."/>
            <person name="Weitz H."/>
            <person name="Taylor A."/>
            <person name="Grigoriev I.V."/>
            <person name="Nagy L.G."/>
            <person name="Martin F."/>
            <person name="Kauserud H."/>
        </authorList>
    </citation>
    <scope>NUCLEOTIDE SEQUENCE</scope>
    <source>
        <strain evidence="2">CBHHK182m</strain>
    </source>
</reference>
<name>A0AAD7IJH6_9AGAR</name>
<feature type="transmembrane region" description="Helical" evidence="1">
    <location>
        <begin position="102"/>
        <end position="124"/>
    </location>
</feature>
<proteinExistence type="predicted"/>
<keyword evidence="1" id="KW-0812">Transmembrane</keyword>
<evidence type="ECO:0000313" key="2">
    <source>
        <dbReference type="EMBL" id="KAJ7743653.1"/>
    </source>
</evidence>
<comment type="caution">
    <text evidence="2">The sequence shown here is derived from an EMBL/GenBank/DDBJ whole genome shotgun (WGS) entry which is preliminary data.</text>
</comment>
<accession>A0AAD7IJH6</accession>
<keyword evidence="1" id="KW-1133">Transmembrane helix</keyword>
<evidence type="ECO:0000313" key="3">
    <source>
        <dbReference type="Proteomes" id="UP001215598"/>
    </source>
</evidence>
<evidence type="ECO:0000256" key="1">
    <source>
        <dbReference type="SAM" id="Phobius"/>
    </source>
</evidence>
<keyword evidence="1" id="KW-0472">Membrane</keyword>
<dbReference type="EMBL" id="JARKIB010000090">
    <property type="protein sequence ID" value="KAJ7743653.1"/>
    <property type="molecule type" value="Genomic_DNA"/>
</dbReference>
<gene>
    <name evidence="2" type="ORF">B0H16DRAFT_1008862</name>
</gene>
<keyword evidence="3" id="KW-1185">Reference proteome</keyword>
<protein>
    <submittedName>
        <fullName evidence="2">Uncharacterized protein</fullName>
    </submittedName>
</protein>
<organism evidence="2 3">
    <name type="scientific">Mycena metata</name>
    <dbReference type="NCBI Taxonomy" id="1033252"/>
    <lineage>
        <taxon>Eukaryota</taxon>
        <taxon>Fungi</taxon>
        <taxon>Dikarya</taxon>
        <taxon>Basidiomycota</taxon>
        <taxon>Agaricomycotina</taxon>
        <taxon>Agaricomycetes</taxon>
        <taxon>Agaricomycetidae</taxon>
        <taxon>Agaricales</taxon>
        <taxon>Marasmiineae</taxon>
        <taxon>Mycenaceae</taxon>
        <taxon>Mycena</taxon>
    </lineage>
</organism>
<dbReference type="AlphaFoldDB" id="A0AAD7IJH6"/>
<dbReference type="Proteomes" id="UP001215598">
    <property type="component" value="Unassembled WGS sequence"/>
</dbReference>
<sequence length="185" mass="20904">MFSNRISRRWGLRNRKHLDHATPHSGVSDFRSFCQTHLSPFEYKSSPRPSATNPKCTGAVGDNVWEMNSRQRCDSPSSDTLSAGRTNVAFVDGSVASDGAQILLIFSKLTQIYLMLMSLATFLYPRMYSPALWRFWTQETRNTSPPSCGIAVSSPCLLTMYFCPRMYTTGLQTLWTQEIRNLSAL</sequence>